<dbReference type="PROSITE" id="PS51296">
    <property type="entry name" value="RIESKE"/>
    <property type="match status" value="1"/>
</dbReference>
<name>A0A1T5ARF7_9SPHI</name>
<keyword evidence="2" id="KW-0479">Metal-binding</keyword>
<dbReference type="InterPro" id="IPR036922">
    <property type="entry name" value="Rieske_2Fe-2S_sf"/>
</dbReference>
<protein>
    <submittedName>
        <fullName evidence="6">Cytochrome b6-f complex iron-sulfur subunit</fullName>
    </submittedName>
</protein>
<dbReference type="PROSITE" id="PS51257">
    <property type="entry name" value="PROKAR_LIPOPROTEIN"/>
    <property type="match status" value="1"/>
</dbReference>
<evidence type="ECO:0000256" key="3">
    <source>
        <dbReference type="ARBA" id="ARBA00023004"/>
    </source>
</evidence>
<evidence type="ECO:0000256" key="1">
    <source>
        <dbReference type="ARBA" id="ARBA00022714"/>
    </source>
</evidence>
<gene>
    <name evidence="6" type="ORF">SAMN05661099_0974</name>
</gene>
<organism evidence="6 7">
    <name type="scientific">Daejeonella lutea</name>
    <dbReference type="NCBI Taxonomy" id="572036"/>
    <lineage>
        <taxon>Bacteria</taxon>
        <taxon>Pseudomonadati</taxon>
        <taxon>Bacteroidota</taxon>
        <taxon>Sphingobacteriia</taxon>
        <taxon>Sphingobacteriales</taxon>
        <taxon>Sphingobacteriaceae</taxon>
        <taxon>Daejeonella</taxon>
    </lineage>
</organism>
<dbReference type="EMBL" id="FUYR01000001">
    <property type="protein sequence ID" value="SKB37614.1"/>
    <property type="molecule type" value="Genomic_DNA"/>
</dbReference>
<dbReference type="AlphaFoldDB" id="A0A1T5ARF7"/>
<accession>A0A1T5ARF7</accession>
<dbReference type="OrthoDB" id="165343at2"/>
<evidence type="ECO:0000256" key="2">
    <source>
        <dbReference type="ARBA" id="ARBA00022723"/>
    </source>
</evidence>
<dbReference type="GO" id="GO:0046872">
    <property type="term" value="F:metal ion binding"/>
    <property type="evidence" value="ECO:0007669"/>
    <property type="project" value="UniProtKB-KW"/>
</dbReference>
<keyword evidence="1" id="KW-0001">2Fe-2S</keyword>
<keyword evidence="7" id="KW-1185">Reference proteome</keyword>
<dbReference type="Gene3D" id="2.102.10.10">
    <property type="entry name" value="Rieske [2Fe-2S] iron-sulphur domain"/>
    <property type="match status" value="1"/>
</dbReference>
<dbReference type="InterPro" id="IPR017941">
    <property type="entry name" value="Rieske_2Fe-2S"/>
</dbReference>
<reference evidence="7" key="1">
    <citation type="submission" date="2017-02" db="EMBL/GenBank/DDBJ databases">
        <authorList>
            <person name="Varghese N."/>
            <person name="Submissions S."/>
        </authorList>
    </citation>
    <scope>NUCLEOTIDE SEQUENCE [LARGE SCALE GENOMIC DNA]</scope>
    <source>
        <strain evidence="7">DSM 22385</strain>
    </source>
</reference>
<evidence type="ECO:0000259" key="5">
    <source>
        <dbReference type="PROSITE" id="PS51296"/>
    </source>
</evidence>
<evidence type="ECO:0000313" key="6">
    <source>
        <dbReference type="EMBL" id="SKB37614.1"/>
    </source>
</evidence>
<dbReference type="SUPFAM" id="SSF50022">
    <property type="entry name" value="ISP domain"/>
    <property type="match status" value="1"/>
</dbReference>
<dbReference type="RefSeq" id="WP_079701498.1">
    <property type="nucleotide sequence ID" value="NZ_FUYR01000001.1"/>
</dbReference>
<feature type="domain" description="Rieske" evidence="5">
    <location>
        <begin position="54"/>
        <end position="141"/>
    </location>
</feature>
<dbReference type="STRING" id="572036.SAMN05661099_0974"/>
<sequence>MKRTEFLSTIGIGLAAACTGCLYACGKGGEAKPEIKPPVPPSGVSFTIDLNTEIKSVGEAKSNNGVIVARIGAGNVVSSFAAVQLACSHEGTSIGYSPTQGSFVCPNHGSIFNNSGVVTTGPATTNLKQYTMAISGSVLTVTG</sequence>
<evidence type="ECO:0000256" key="4">
    <source>
        <dbReference type="ARBA" id="ARBA00023014"/>
    </source>
</evidence>
<dbReference type="Pfam" id="PF00355">
    <property type="entry name" value="Rieske"/>
    <property type="match status" value="1"/>
</dbReference>
<dbReference type="Proteomes" id="UP000189981">
    <property type="component" value="Unassembled WGS sequence"/>
</dbReference>
<dbReference type="GO" id="GO:0051537">
    <property type="term" value="F:2 iron, 2 sulfur cluster binding"/>
    <property type="evidence" value="ECO:0007669"/>
    <property type="project" value="UniProtKB-KW"/>
</dbReference>
<keyword evidence="3" id="KW-0408">Iron</keyword>
<evidence type="ECO:0000313" key="7">
    <source>
        <dbReference type="Proteomes" id="UP000189981"/>
    </source>
</evidence>
<proteinExistence type="predicted"/>
<keyword evidence="4" id="KW-0411">Iron-sulfur</keyword>